<proteinExistence type="predicted"/>
<keyword evidence="3" id="KW-1185">Reference proteome</keyword>
<organism evidence="2 3">
    <name type="scientific">Massilia violaceinigra</name>
    <dbReference type="NCBI Taxonomy" id="2045208"/>
    <lineage>
        <taxon>Bacteria</taxon>
        <taxon>Pseudomonadati</taxon>
        <taxon>Pseudomonadota</taxon>
        <taxon>Betaproteobacteria</taxon>
        <taxon>Burkholderiales</taxon>
        <taxon>Oxalobacteraceae</taxon>
        <taxon>Telluria group</taxon>
        <taxon>Massilia</taxon>
    </lineage>
</organism>
<name>A0ABY4A469_9BURK</name>
<reference evidence="2 3" key="1">
    <citation type="submission" date="2020-10" db="EMBL/GenBank/DDBJ databases">
        <title>Genome analysis of Massilia species.</title>
        <authorList>
            <person name="Jung D.-H."/>
        </authorList>
    </citation>
    <scope>NUCLEOTIDE SEQUENCE [LARGE SCALE GENOMIC DNA]</scope>
    <source>
        <strain evidence="3">sipir</strain>
    </source>
</reference>
<dbReference type="SUPFAM" id="SSF159888">
    <property type="entry name" value="YdhG-like"/>
    <property type="match status" value="1"/>
</dbReference>
<evidence type="ECO:0000313" key="2">
    <source>
        <dbReference type="EMBL" id="UOD29570.1"/>
    </source>
</evidence>
<dbReference type="Pfam" id="PF08818">
    <property type="entry name" value="DUF1801"/>
    <property type="match status" value="1"/>
</dbReference>
<dbReference type="EMBL" id="CP063361">
    <property type="protein sequence ID" value="UOD29570.1"/>
    <property type="molecule type" value="Genomic_DNA"/>
</dbReference>
<gene>
    <name evidence="2" type="ORF">INH39_29975</name>
</gene>
<accession>A0ABY4A469</accession>
<dbReference type="InterPro" id="IPR014922">
    <property type="entry name" value="YdhG-like"/>
</dbReference>
<evidence type="ECO:0000313" key="3">
    <source>
        <dbReference type="Proteomes" id="UP000831532"/>
    </source>
</evidence>
<dbReference type="RefSeq" id="WP_243490785.1">
    <property type="nucleotide sequence ID" value="NZ_CP063361.1"/>
</dbReference>
<evidence type="ECO:0000259" key="1">
    <source>
        <dbReference type="Pfam" id="PF08818"/>
    </source>
</evidence>
<sequence>MDVFAHYLATMDDAAQRARTCGILEWVGATFPALEPKIAWNQPMFTDHGTFIIGFSTARHHLAVAPEAAAIAHFAGRIRRAGYDHTKLLIRVPWSDEVDFALLTTIIGFNIADKADCATFWRKPATPG</sequence>
<protein>
    <submittedName>
        <fullName evidence="2">Iron chaperone</fullName>
    </submittedName>
</protein>
<dbReference type="Gene3D" id="3.90.1150.200">
    <property type="match status" value="1"/>
</dbReference>
<feature type="domain" description="YdhG-like" evidence="1">
    <location>
        <begin position="23"/>
        <end position="111"/>
    </location>
</feature>
<dbReference type="Proteomes" id="UP000831532">
    <property type="component" value="Chromosome"/>
</dbReference>